<evidence type="ECO:0000313" key="4">
    <source>
        <dbReference type="Proteomes" id="UP000814176"/>
    </source>
</evidence>
<organism evidence="3 4">
    <name type="scientific">Rhodofomes roseus</name>
    <dbReference type="NCBI Taxonomy" id="34475"/>
    <lineage>
        <taxon>Eukaryota</taxon>
        <taxon>Fungi</taxon>
        <taxon>Dikarya</taxon>
        <taxon>Basidiomycota</taxon>
        <taxon>Agaricomycotina</taxon>
        <taxon>Agaricomycetes</taxon>
        <taxon>Polyporales</taxon>
        <taxon>Rhodofomes</taxon>
    </lineage>
</organism>
<feature type="region of interest" description="Disordered" evidence="1">
    <location>
        <begin position="1788"/>
        <end position="1822"/>
    </location>
</feature>
<name>A0ABQ8K818_9APHY</name>
<dbReference type="PANTHER" id="PTHR31781:SF1">
    <property type="entry name" value="PROTEIN UNC-80 HOMOLOG"/>
    <property type="match status" value="1"/>
</dbReference>
<dbReference type="Proteomes" id="UP000814176">
    <property type="component" value="Unassembled WGS sequence"/>
</dbReference>
<feature type="compositionally biased region" description="Basic and acidic residues" evidence="1">
    <location>
        <begin position="1714"/>
        <end position="1727"/>
    </location>
</feature>
<evidence type="ECO:0000256" key="1">
    <source>
        <dbReference type="SAM" id="MobiDB-lite"/>
    </source>
</evidence>
<dbReference type="RefSeq" id="XP_047775960.1">
    <property type="nucleotide sequence ID" value="XM_047928396.1"/>
</dbReference>
<dbReference type="PANTHER" id="PTHR31781">
    <property type="entry name" value="UNC80"/>
    <property type="match status" value="1"/>
</dbReference>
<feature type="region of interest" description="Disordered" evidence="1">
    <location>
        <begin position="1713"/>
        <end position="1734"/>
    </location>
</feature>
<feature type="region of interest" description="Disordered" evidence="1">
    <location>
        <begin position="1949"/>
        <end position="1969"/>
    </location>
</feature>
<feature type="compositionally biased region" description="Low complexity" evidence="1">
    <location>
        <begin position="1801"/>
        <end position="1822"/>
    </location>
</feature>
<feature type="domain" description="Protein UNC80 C-terminal" evidence="2">
    <location>
        <begin position="1182"/>
        <end position="1314"/>
    </location>
</feature>
<gene>
    <name evidence="3" type="ORF">C8Q71DRAFT_875667</name>
</gene>
<comment type="caution">
    <text evidence="3">The sequence shown here is derived from an EMBL/GenBank/DDBJ whole genome shotgun (WGS) entry which is preliminary data.</text>
</comment>
<sequence length="2098" mass="231095">MRPKTEREMSQHTLGSSLHLPFKASATSLVMSPSVSSLNSSPGAQQSEVVVMDIRDVPSVHPLSRTLTYMIPNNRPPVLPHEPHVLSALLVPFLGPFTGERLAVEQQTAVETFEYMMRTWRAPSNEEELGRCLWCCNAASAPSASRVRILGALSSLLFSRDKTFTAETPMILRTLYQGLFSLLLCLASSGDSVAAESLRAYIAAVRDGQCGSSSPQSLEKEYGVRWTKNDSDTRVRHAIATESVIGCIETGSENSRKWMLHNLLEEFWPLPEDTLSPTPLDSCIKAHKLQLFANAATALLFSSAETNTGAQVADVAVISRVFHTRVLPEIHSIRNKDAGQTRHTVIRFALDLACTPSNPDREAFFTQLSAWLGDKQDWNIAVEETINELITNAEWTTILRLLPGVANVFPEELRSRTVTLILPLLHDRLIDNGPDHPCKPLTDFLDVISHAYPRLLYKPIFTCAASAKDLTIGTQLCVLTCLTKFLTDFWFHDADMVSVALMSDPAGAKSPPVQGAKWGRARTGQSVLLVELITALRAARHSQDLRTVSTATRFVTAVEARLGALIQAKEQNTRIPVSQRILFCALFREIRLLTRSLKPTAWLSSVISWASYDPDREDNEDVYQEEEVGISLDKLRALYAHANEALRGGSKRRTTAFVSPSLSIQRSASSADMSVSGFLSDRLELLDSLQGASVNTMFPLLVLVSGLLNQDHYAHLAPTLWSRCLSEASVVVGSSTTFLVMQCAEKAPAEIVRAIEHDLSHQDPEICLSAIKKMEMIASWRSHLLALDVILDRTYRRPFKVARPPIPFVPTDMGSSLFVLDEDVYEFKDNHGHVLPLELRRRLAEIGWDEEDRTIDPKTQWIKTPMSLLPSLHLESLDAPVDDMAGIGRASSHSPSPDPSPTASPSKEGPRLRRSSSDSSMRGSKRRPVFVPALVSLLPRLAAMDNDEDFEVANTARHFILDLMRDDPSLLSRSAYHSISGEESSLISATSLVMAFLHAQHALPPAMAHHLLNHLAGFLKSSASQQARAHPLQGYAYALPAIARLVTQVSKMSVRELRRAKVDTFLLPSGALWFAPSAPAGPLFPRGLDENQDPFESLPRPLVWITLIRTAQNMLFLRMLERDPQALKHIRKNLVRLELPSLDGDGHPGSLAFASFLPHKTRARKPDNAVLMALSLTLARSYLLLAAQIFWSMTRHLNDRQELAILVDGLNRVLLTHGDDIGVVGHALLAFMLASTRFKRMFISGGAYALFMPAIIKTYCEAEFHPGIRAAIEYAVNRFYALHQESFVFQSFDVVSRMFMSPDMDQPWLAKQVFALFSTLKNGTAPLAPDVAGIYDLTKLQEQENRMVAVAEEVPQTFLASLRRGGNGKRQVTLVLPEDYEWKRLGLDNLVRLFLTVIAHNPAIQRAERFMRSLRLLAPYLYNASSSSRTVLRDGIDALGAILVSRTAAKAKMPDTMQPRATDDFTYEVLVEGNSNESQPALSPADIVAMRLDYLSLVVAFAQAGGELGTAAPGRVVELTKIVLRDSIISADRVAAFLTDYMKASLLREPTPSLKEALALLNDFVPVVSAYSTSVNFSGVFDVLTSLCGNSVFANQPRFAQVVVAGYCRAGLEACEAAASESWLLSLPSRMSVIRLMNAAVTLVGADVLEELAKHPPSYDFLTGVVLPLTLSLKTAGELSTGNQWTESWHREAHSRAWARLLTYTLSACQNPHVPREQAEDRRKSSDSRLSGASSQKAAMSLTIALQILKVVVVRAEDDLSALMPHVWAHVGALLRSLLDDGDAAFATKSRDYSEPPSPSLSPKGSPTSDPFLPGSSSRPWSGSPPRLIDYLMWSFIQWLCLRKSPLVVQMRGFVQEKVALVDQETVRADDPNMSTSFGVSPISVRRFSIFTKPRRSMAHESAASSAASTPRHSTFLNTSLSLPTFDESYLRASTPRKDEGTRLAGYARDVSPISPSGRTGRESGPRIVHLGPVTPLSVYGGLHAKRAASPSGASRGKAGTVLEAAKERTVTSVVLVRGTYRRIRLAQTVLGYSMVLPLGEGEEEDMNEMQVRAWTRKEALEAVLQEVKDLMEEFREEYSGVGDDSLVIVDAEEPSSP</sequence>
<dbReference type="GeneID" id="72009128"/>
<dbReference type="Pfam" id="PF20262">
    <property type="entry name" value="UNC80_C"/>
    <property type="match status" value="1"/>
</dbReference>
<feature type="non-terminal residue" evidence="3">
    <location>
        <position position="2098"/>
    </location>
</feature>
<dbReference type="InterPro" id="IPR046460">
    <property type="entry name" value="UNC80_C"/>
</dbReference>
<accession>A0ABQ8K818</accession>
<proteinExistence type="predicted"/>
<protein>
    <recommendedName>
        <fullName evidence="2">Protein UNC80 C-terminal domain-containing protein</fullName>
    </recommendedName>
</protein>
<dbReference type="EMBL" id="JADCUA010000019">
    <property type="protein sequence ID" value="KAH9833194.1"/>
    <property type="molecule type" value="Genomic_DNA"/>
</dbReference>
<reference evidence="3 4" key="1">
    <citation type="journal article" date="2021" name="Environ. Microbiol.">
        <title>Gene family expansions and transcriptome signatures uncover fungal adaptations to wood decay.</title>
        <authorList>
            <person name="Hage H."/>
            <person name="Miyauchi S."/>
            <person name="Viragh M."/>
            <person name="Drula E."/>
            <person name="Min B."/>
            <person name="Chaduli D."/>
            <person name="Navarro D."/>
            <person name="Favel A."/>
            <person name="Norest M."/>
            <person name="Lesage-Meessen L."/>
            <person name="Balint B."/>
            <person name="Merenyi Z."/>
            <person name="de Eugenio L."/>
            <person name="Morin E."/>
            <person name="Martinez A.T."/>
            <person name="Baldrian P."/>
            <person name="Stursova M."/>
            <person name="Martinez M.J."/>
            <person name="Novotny C."/>
            <person name="Magnuson J.K."/>
            <person name="Spatafora J.W."/>
            <person name="Maurice S."/>
            <person name="Pangilinan J."/>
            <person name="Andreopoulos W."/>
            <person name="LaButti K."/>
            <person name="Hundley H."/>
            <person name="Na H."/>
            <person name="Kuo A."/>
            <person name="Barry K."/>
            <person name="Lipzen A."/>
            <person name="Henrissat B."/>
            <person name="Riley R."/>
            <person name="Ahrendt S."/>
            <person name="Nagy L.G."/>
            <person name="Grigoriev I.V."/>
            <person name="Martin F."/>
            <person name="Rosso M.N."/>
        </authorList>
    </citation>
    <scope>NUCLEOTIDE SEQUENCE [LARGE SCALE GENOMIC DNA]</scope>
    <source>
        <strain evidence="3 4">CIRM-BRFM 1785</strain>
    </source>
</reference>
<feature type="region of interest" description="Disordered" evidence="1">
    <location>
        <begin position="884"/>
        <end position="925"/>
    </location>
</feature>
<evidence type="ECO:0000259" key="2">
    <source>
        <dbReference type="Pfam" id="PF20262"/>
    </source>
</evidence>
<evidence type="ECO:0000313" key="3">
    <source>
        <dbReference type="EMBL" id="KAH9833194.1"/>
    </source>
</evidence>
<keyword evidence="4" id="KW-1185">Reference proteome</keyword>